<dbReference type="Proteomes" id="UP000800035">
    <property type="component" value="Unassembled WGS sequence"/>
</dbReference>
<name>A0A6A5U124_9PLEO</name>
<sequence length="114" mass="13259">MVLKWQHTGGSWFFTTRRCSYPWGQTDSKTVATRWQREARVVKRSPPGTYHPQVAYYDFRLSGQSARPSVCIAAVRFDQSLGIRHDLHCHQACQWTWLVSWAQRRHSIGGKHAC</sequence>
<gene>
    <name evidence="1" type="ORF">CC80DRAFT_14351</name>
</gene>
<reference evidence="1" key="1">
    <citation type="journal article" date="2020" name="Stud. Mycol.">
        <title>101 Dothideomycetes genomes: a test case for predicting lifestyles and emergence of pathogens.</title>
        <authorList>
            <person name="Haridas S."/>
            <person name="Albert R."/>
            <person name="Binder M."/>
            <person name="Bloem J."/>
            <person name="Labutti K."/>
            <person name="Salamov A."/>
            <person name="Andreopoulos B."/>
            <person name="Baker S."/>
            <person name="Barry K."/>
            <person name="Bills G."/>
            <person name="Bluhm B."/>
            <person name="Cannon C."/>
            <person name="Castanera R."/>
            <person name="Culley D."/>
            <person name="Daum C."/>
            <person name="Ezra D."/>
            <person name="Gonzalez J."/>
            <person name="Henrissat B."/>
            <person name="Kuo A."/>
            <person name="Liang C."/>
            <person name="Lipzen A."/>
            <person name="Lutzoni F."/>
            <person name="Magnuson J."/>
            <person name="Mondo S."/>
            <person name="Nolan M."/>
            <person name="Ohm R."/>
            <person name="Pangilinan J."/>
            <person name="Park H.-J."/>
            <person name="Ramirez L."/>
            <person name="Alfaro M."/>
            <person name="Sun H."/>
            <person name="Tritt A."/>
            <person name="Yoshinaga Y."/>
            <person name="Zwiers L.-H."/>
            <person name="Turgeon B."/>
            <person name="Goodwin S."/>
            <person name="Spatafora J."/>
            <person name="Crous P."/>
            <person name="Grigoriev I."/>
        </authorList>
    </citation>
    <scope>NUCLEOTIDE SEQUENCE</scope>
    <source>
        <strain evidence="1">CBS 675.92</strain>
    </source>
</reference>
<evidence type="ECO:0000313" key="2">
    <source>
        <dbReference type="Proteomes" id="UP000800035"/>
    </source>
</evidence>
<dbReference type="AlphaFoldDB" id="A0A6A5U124"/>
<organism evidence="1 2">
    <name type="scientific">Byssothecium circinans</name>
    <dbReference type="NCBI Taxonomy" id="147558"/>
    <lineage>
        <taxon>Eukaryota</taxon>
        <taxon>Fungi</taxon>
        <taxon>Dikarya</taxon>
        <taxon>Ascomycota</taxon>
        <taxon>Pezizomycotina</taxon>
        <taxon>Dothideomycetes</taxon>
        <taxon>Pleosporomycetidae</taxon>
        <taxon>Pleosporales</taxon>
        <taxon>Massarineae</taxon>
        <taxon>Massarinaceae</taxon>
        <taxon>Byssothecium</taxon>
    </lineage>
</organism>
<evidence type="ECO:0000313" key="1">
    <source>
        <dbReference type="EMBL" id="KAF1958545.1"/>
    </source>
</evidence>
<dbReference type="EMBL" id="ML976986">
    <property type="protein sequence ID" value="KAF1958545.1"/>
    <property type="molecule type" value="Genomic_DNA"/>
</dbReference>
<accession>A0A6A5U124</accession>
<protein>
    <submittedName>
        <fullName evidence="1">Uncharacterized protein</fullName>
    </submittedName>
</protein>
<keyword evidence="2" id="KW-1185">Reference proteome</keyword>
<proteinExistence type="predicted"/>